<dbReference type="AlphaFoldDB" id="A0A6J7HYB4"/>
<name>A0A6J7HYB4_9ZZZZ</name>
<proteinExistence type="predicted"/>
<protein>
    <submittedName>
        <fullName evidence="3">Unannotated protein</fullName>
    </submittedName>
</protein>
<accession>A0A6J7HYB4</accession>
<feature type="region of interest" description="Disordered" evidence="1">
    <location>
        <begin position="1"/>
        <end position="36"/>
    </location>
</feature>
<reference evidence="3" key="1">
    <citation type="submission" date="2020-05" db="EMBL/GenBank/DDBJ databases">
        <authorList>
            <person name="Chiriac C."/>
            <person name="Salcher M."/>
            <person name="Ghai R."/>
            <person name="Kavagutti S V."/>
        </authorList>
    </citation>
    <scope>NUCLEOTIDE SEQUENCE</scope>
</reference>
<organism evidence="3">
    <name type="scientific">freshwater metagenome</name>
    <dbReference type="NCBI Taxonomy" id="449393"/>
    <lineage>
        <taxon>unclassified sequences</taxon>
        <taxon>metagenomes</taxon>
        <taxon>ecological metagenomes</taxon>
    </lineage>
</organism>
<sequence length="149" mass="15808">MSLWTPGGEVPIERNPRSTEATPSDGFDPFDGRDLEDLSPAEREQVEAMIAEMAEAQRQVLAAPAAVVVANHAMGLFQLAALHLKQPEPDFDAARLAIDTMAGLLDAAGDRLGEDGATLAEGVLELQRAFVARRSAPPVADSNLTSDES</sequence>
<evidence type="ECO:0000256" key="1">
    <source>
        <dbReference type="SAM" id="MobiDB-lite"/>
    </source>
</evidence>
<evidence type="ECO:0000313" key="3">
    <source>
        <dbReference type="EMBL" id="CAB4923195.1"/>
    </source>
</evidence>
<gene>
    <name evidence="2" type="ORF">UFOPK1392_00019</name>
    <name evidence="3" type="ORF">UFOPK3733_00201</name>
</gene>
<dbReference type="EMBL" id="CAEMXZ010000001">
    <property type="protein sequence ID" value="CAB4322285.1"/>
    <property type="molecule type" value="Genomic_DNA"/>
</dbReference>
<evidence type="ECO:0000313" key="2">
    <source>
        <dbReference type="EMBL" id="CAB4322285.1"/>
    </source>
</evidence>
<dbReference type="EMBL" id="CAFBNC010000005">
    <property type="protein sequence ID" value="CAB4923195.1"/>
    <property type="molecule type" value="Genomic_DNA"/>
</dbReference>